<evidence type="ECO:0000313" key="1">
    <source>
        <dbReference type="EnsemblMetazoa" id="PPAI010464-PA"/>
    </source>
</evidence>
<dbReference type="Gene3D" id="3.10.20.90">
    <property type="entry name" value="Phosphatidylinositol 3-kinase Catalytic Subunit, Chain A, domain 1"/>
    <property type="match status" value="1"/>
</dbReference>
<dbReference type="RefSeq" id="XP_055706913.1">
    <property type="nucleotide sequence ID" value="XM_055850938.1"/>
</dbReference>
<dbReference type="KEGG" id="ppap:129804000"/>
<dbReference type="InterPro" id="IPR033593">
    <property type="entry name" value="N-RASSF"/>
</dbReference>
<dbReference type="PANTHER" id="PTHR15286">
    <property type="entry name" value="RAS-ASSOCIATING DOMAIN CONTAINING PROTEIN"/>
    <property type="match status" value="1"/>
</dbReference>
<dbReference type="InterPro" id="IPR029071">
    <property type="entry name" value="Ubiquitin-like_domsf"/>
</dbReference>
<dbReference type="Proteomes" id="UP000092462">
    <property type="component" value="Unassembled WGS sequence"/>
</dbReference>
<accession>A0A1B0DPM8</accession>
<dbReference type="EnsemblMetazoa" id="PPAI010464-RA">
    <property type="protein sequence ID" value="PPAI010464-PA"/>
    <property type="gene ID" value="PPAI010464"/>
</dbReference>
<dbReference type="EMBL" id="AJVK01008168">
    <property type="status" value="NOT_ANNOTATED_CDS"/>
    <property type="molecule type" value="Genomic_DNA"/>
</dbReference>
<dbReference type="VEuPathDB" id="VectorBase:PPAI010464"/>
<evidence type="ECO:0000313" key="2">
    <source>
        <dbReference type="Proteomes" id="UP000092462"/>
    </source>
</evidence>
<proteinExistence type="predicted"/>
<dbReference type="VEuPathDB" id="VectorBase:PPAPM1_011222"/>
<dbReference type="GeneID" id="129804000"/>
<dbReference type="PANTHER" id="PTHR15286:SF15">
    <property type="entry name" value="MERU, ISOFORM A"/>
    <property type="match status" value="1"/>
</dbReference>
<organism evidence="1 2">
    <name type="scientific">Phlebotomus papatasi</name>
    <name type="common">Sandfly</name>
    <dbReference type="NCBI Taxonomy" id="29031"/>
    <lineage>
        <taxon>Eukaryota</taxon>
        <taxon>Metazoa</taxon>
        <taxon>Ecdysozoa</taxon>
        <taxon>Arthropoda</taxon>
        <taxon>Hexapoda</taxon>
        <taxon>Insecta</taxon>
        <taxon>Pterygota</taxon>
        <taxon>Neoptera</taxon>
        <taxon>Endopterygota</taxon>
        <taxon>Diptera</taxon>
        <taxon>Nematocera</taxon>
        <taxon>Psychodoidea</taxon>
        <taxon>Psychodidae</taxon>
        <taxon>Phlebotomus</taxon>
        <taxon>Phlebotomus</taxon>
    </lineage>
</organism>
<dbReference type="AlphaFoldDB" id="A0A1B0DPM8"/>
<dbReference type="SUPFAM" id="SSF54236">
    <property type="entry name" value="Ubiquitin-like"/>
    <property type="match status" value="1"/>
</dbReference>
<dbReference type="CDD" id="cd16123">
    <property type="entry name" value="RA_RASSF7_like"/>
    <property type="match status" value="1"/>
</dbReference>
<evidence type="ECO:0008006" key="3">
    <source>
        <dbReference type="Google" id="ProtNLM"/>
    </source>
</evidence>
<keyword evidence="2" id="KW-1185">Reference proteome</keyword>
<dbReference type="RefSeq" id="XP_055706912.1">
    <property type="nucleotide sequence ID" value="XM_055850937.1"/>
</dbReference>
<name>A0A1B0DPM8_PHLPP</name>
<reference evidence="1" key="1">
    <citation type="submission" date="2022-08" db="UniProtKB">
        <authorList>
            <consortium name="EnsemblMetazoa"/>
        </authorList>
    </citation>
    <scope>IDENTIFICATION</scope>
    <source>
        <strain evidence="1">Israel</strain>
    </source>
</reference>
<sequence length="390" mass="44876">MAPQNSTLLHENVVDSASDLSRYSPILPHGRPKESPLRRKSICTSTTAIQPDADDEIPIWICGEPRYISGINEATTCRDLIEALIADELKNTPNDVAASRDFNDYVITEKWRSAEQPLSSDTLILPLWQAWGEARNEVKFRLKIAKRTEDRTSKKQQKYKRLKKLVGRVLKQGKIIQEHLEAFDEKKENGKKILLDTFLEDTSKALAENKVGEECDDLDSGVHSVGNKIDSFGKSPAKKLSDFSIPPEFKRASLQFHTIRKEIVAKMYDLKVLLHREEELIDHLEVKNREYRRQNEIYSNPIPQSQNHIDNVQKNLQKYTEEIVRGEDELFKTKLEIQETHSIIEDLRSMMIDSDVVSGFGEDEFKKLFIEQTFVDNISEFCDNNDTIVV</sequence>
<protein>
    <recommendedName>
        <fullName evidence="3">Ras-associating domain-containing protein</fullName>
    </recommendedName>
</protein>